<feature type="domain" description="Acyltransferase MbtK/IucB-like conserved" evidence="3">
    <location>
        <begin position="632"/>
        <end position="678"/>
    </location>
</feature>
<dbReference type="SUPFAM" id="SSF55729">
    <property type="entry name" value="Acyl-CoA N-acyltransferases (Nat)"/>
    <property type="match status" value="1"/>
</dbReference>
<comment type="pathway">
    <text evidence="1">Siderophore biosynthesis.</text>
</comment>
<dbReference type="EMBL" id="JAUOEK010000129">
    <property type="protein sequence ID" value="MDO5970714.1"/>
    <property type="molecule type" value="Genomic_DNA"/>
</dbReference>
<dbReference type="Pfam" id="PF13523">
    <property type="entry name" value="Acetyltransf_8"/>
    <property type="match status" value="1"/>
</dbReference>
<reference evidence="4" key="1">
    <citation type="submission" date="2023-07" db="EMBL/GenBank/DDBJ databases">
        <title>Two novel species in the genus Flavivirga.</title>
        <authorList>
            <person name="Kwon K."/>
        </authorList>
    </citation>
    <scope>NUCLEOTIDE SEQUENCE</scope>
    <source>
        <strain evidence="4">KCTC 52353</strain>
    </source>
</reference>
<dbReference type="Pfam" id="PF04183">
    <property type="entry name" value="IucA_IucC"/>
    <property type="match status" value="1"/>
</dbReference>
<evidence type="ECO:0000256" key="1">
    <source>
        <dbReference type="ARBA" id="ARBA00004924"/>
    </source>
</evidence>
<dbReference type="PANTHER" id="PTHR34384">
    <property type="entry name" value="L-2,3-DIAMINOPROPANOATE--CITRATE LIGASE"/>
    <property type="match status" value="1"/>
</dbReference>
<dbReference type="Gene3D" id="3.40.630.30">
    <property type="match status" value="1"/>
</dbReference>
<dbReference type="PANTHER" id="PTHR34384:SF5">
    <property type="entry name" value="L-2,3-DIAMINOPROPANOATE--CITRATE LIGASE"/>
    <property type="match status" value="1"/>
</dbReference>
<dbReference type="Proteomes" id="UP001176883">
    <property type="component" value="Unassembled WGS sequence"/>
</dbReference>
<dbReference type="SMART" id="SM01006">
    <property type="entry name" value="AlcB"/>
    <property type="match status" value="1"/>
</dbReference>
<proteinExistence type="inferred from homology"/>
<dbReference type="GO" id="GO:0016746">
    <property type="term" value="F:acyltransferase activity"/>
    <property type="evidence" value="ECO:0007669"/>
    <property type="project" value="UniProtKB-KW"/>
</dbReference>
<name>A0ABT8WC44_9FLAO</name>
<organism evidence="4 5">
    <name type="scientific">Flavivirga aquimarina</name>
    <dbReference type="NCBI Taxonomy" id="2027862"/>
    <lineage>
        <taxon>Bacteria</taxon>
        <taxon>Pseudomonadati</taxon>
        <taxon>Bacteroidota</taxon>
        <taxon>Flavobacteriia</taxon>
        <taxon>Flavobacteriales</taxon>
        <taxon>Flavobacteriaceae</taxon>
        <taxon>Flavivirga</taxon>
    </lineage>
</organism>
<dbReference type="Gene3D" id="1.10.510.40">
    <property type="match status" value="1"/>
</dbReference>
<evidence type="ECO:0000256" key="2">
    <source>
        <dbReference type="ARBA" id="ARBA00007832"/>
    </source>
</evidence>
<protein>
    <submittedName>
        <fullName evidence="4">GNAT family N-acetyltransferase</fullName>
        <ecNumber evidence="4">2.3.1.-</ecNumber>
    </submittedName>
</protein>
<accession>A0ABT8WC44</accession>
<comment type="caution">
    <text evidence="4">The sequence shown here is derived from an EMBL/GenBank/DDBJ whole genome shotgun (WGS) entry which is preliminary data.</text>
</comment>
<keyword evidence="5" id="KW-1185">Reference proteome</keyword>
<dbReference type="Pfam" id="PF06276">
    <property type="entry name" value="FhuF"/>
    <property type="match status" value="1"/>
</dbReference>
<dbReference type="InterPro" id="IPR007310">
    <property type="entry name" value="Aerobactin_biosyn_IucA/IucC_N"/>
</dbReference>
<dbReference type="Gene3D" id="6.10.250.3370">
    <property type="match status" value="1"/>
</dbReference>
<gene>
    <name evidence="4" type="ORF">Q4Q35_12925</name>
</gene>
<dbReference type="InterPro" id="IPR022770">
    <property type="entry name" value="IucA/IucC-like_C"/>
</dbReference>
<dbReference type="InterPro" id="IPR037455">
    <property type="entry name" value="LucA/IucC-like"/>
</dbReference>
<sequence>MGRSIYKLSKIRQEAEELNFTILINNCCREFNNNTYYSGIPKYDKVLSEYFGKTGHDLHLKLDFLSETTEVYVPLRYVSESKRHLYHFPVVARNLETEELKEIDIDRFLELVVSHARFEYPNASVDSIKDRLHNSIDNIEAYLKHFQETKKEVNKAEMSFIESEQLLAVGHSTHPLTKGRSGFSNEDLINYSPETEGRFQLHYFLIHHNHVTEESVEEKLFSEILKDELRKYAIEDESVIQLLKENPQWKVVPVHPWEANFLLVQPDVKEMQSNKLLYDLGAWGALYTPTSSVRTVYNEESDWMFKFSLHVKITSAERVNYLHELYRGYDFSRLLKTPWGENLKNEYPDITIISDPGFISVSYKGKVIDGFNTSIRYNPFKGRNADKNIAVLASICQDEILGEPARIVNIIEEAAKRKSLPVQETAIAWFQKYIALILPATINLFNKHGVACELHQQNVLVEFDEALFPSRIYFRDNQGFLFRKSKEEELISIVPDLAKHSKAFIPDDRLFSLLSHYFIISNITSLINVFGCNGLTTENQLIDIVYTEINKAKDTSGFVDYVLNNRYWKVKGNLLTALTNIDGGAAPSSVVQVDYPNILHNHFLSKQLIFPAGKETIYSRYFPKADVTISIRPMDLDRDLEMLHEWFHRDHAKKIWKMDWPIRELEVYYRTMIAGNVLCSYIGEANGEPTCNFEVYWTTRDQVGDYYDVLPTDYGTHQFIAPTDPKKKFVSPFTQCMVDYVFAQPEVGKMVGEGAVNSLASMMNKTHVGFKIEKVIEMPHKKANLNFCYREWYWAKFPQNKNIVISPIPKETSENLI</sequence>
<comment type="similarity">
    <text evidence="2">Belongs to the IucA/IucC family.</text>
</comment>
<dbReference type="InterPro" id="IPR016181">
    <property type="entry name" value="Acyl_CoA_acyltransferase"/>
</dbReference>
<dbReference type="RefSeq" id="WP_303278410.1">
    <property type="nucleotide sequence ID" value="NZ_JAUOEK010000129.1"/>
</dbReference>
<evidence type="ECO:0000259" key="3">
    <source>
        <dbReference type="SMART" id="SM01006"/>
    </source>
</evidence>
<keyword evidence="4" id="KW-0012">Acyltransferase</keyword>
<evidence type="ECO:0000313" key="5">
    <source>
        <dbReference type="Proteomes" id="UP001176883"/>
    </source>
</evidence>
<dbReference type="InterPro" id="IPR019432">
    <property type="entry name" value="Acyltransferase_MbtK/IucB-like"/>
</dbReference>
<dbReference type="EC" id="2.3.1.-" evidence="4"/>
<evidence type="ECO:0000313" key="4">
    <source>
        <dbReference type="EMBL" id="MDO5970714.1"/>
    </source>
</evidence>
<keyword evidence="4" id="KW-0808">Transferase</keyword>